<dbReference type="EMBL" id="CP002207">
    <property type="protein sequence ID" value="ADP35042.1"/>
    <property type="molecule type" value="Genomic_DNA"/>
</dbReference>
<dbReference type="SUPFAM" id="SSF48452">
    <property type="entry name" value="TPR-like"/>
    <property type="match status" value="1"/>
</dbReference>
<dbReference type="Pfam" id="PF18801">
    <property type="entry name" value="RapH_N"/>
    <property type="match status" value="1"/>
</dbReference>
<dbReference type="InterPro" id="IPR019734">
    <property type="entry name" value="TPR_rpt"/>
</dbReference>
<dbReference type="RefSeq" id="WP_004430285.1">
    <property type="nucleotide sequence ID" value="NC_014639.1"/>
</dbReference>
<keyword evidence="2" id="KW-1185">Reference proteome</keyword>
<protein>
    <submittedName>
        <fullName evidence="1">Response regulator aspartate phosphatase</fullName>
    </submittedName>
</protein>
<dbReference type="Gene3D" id="1.25.40.10">
    <property type="entry name" value="Tetratricopeptide repeat domain"/>
    <property type="match status" value="1"/>
</dbReference>
<dbReference type="SMART" id="SM00028">
    <property type="entry name" value="TPR"/>
    <property type="match status" value="3"/>
</dbReference>
<gene>
    <name evidence="1" type="ordered locus">BATR1942_20635</name>
</gene>
<dbReference type="Proteomes" id="UP000006867">
    <property type="component" value="Chromosome"/>
</dbReference>
<proteinExistence type="predicted"/>
<organism evidence="1 2">
    <name type="scientific">Bacillus atrophaeus (strain 1942)</name>
    <dbReference type="NCBI Taxonomy" id="720555"/>
    <lineage>
        <taxon>Bacteria</taxon>
        <taxon>Bacillati</taxon>
        <taxon>Bacillota</taxon>
        <taxon>Bacilli</taxon>
        <taxon>Bacillales</taxon>
        <taxon>Bacillaceae</taxon>
        <taxon>Bacillus</taxon>
    </lineage>
</organism>
<evidence type="ECO:0000313" key="2">
    <source>
        <dbReference type="Proteomes" id="UP000006867"/>
    </source>
</evidence>
<reference evidence="1 2" key="1">
    <citation type="journal article" date="2011" name="Front. Microbiol.">
        <title>Genomic signatures of strain selection and enhancement in Bacillus atrophaeus var. globigii, a historical biowarfare simulant.</title>
        <authorList>
            <person name="Gibbons H.S."/>
            <person name="Broomall S.M."/>
            <person name="McNew L.A."/>
            <person name="Daligault H."/>
            <person name="Chapman C."/>
            <person name="Bruce D."/>
            <person name="Karavis M."/>
            <person name="Krepps M."/>
            <person name="McGregor P.A."/>
            <person name="Hong C."/>
            <person name="Park K.H."/>
            <person name="Akmal A."/>
            <person name="Feldman A."/>
            <person name="Lin J.S."/>
            <person name="Chang W.E."/>
            <person name="Higgs B.W."/>
            <person name="Demirev P."/>
            <person name="Lindquist J."/>
            <person name="Liem A."/>
            <person name="Fochler E."/>
            <person name="Read T.D."/>
            <person name="Tapia R."/>
            <person name="Johnson S."/>
            <person name="Bishop-Lilly K.A."/>
            <person name="Detter C."/>
            <person name="Han C."/>
            <person name="Sozhamannan S."/>
            <person name="Rosenzweig C.N."/>
            <person name="Skowronski E.W."/>
        </authorList>
    </citation>
    <scope>NUCLEOTIDE SEQUENCE [LARGE SCALE GENOMIC DNA]</scope>
    <source>
        <strain evidence="1 2">1942</strain>
    </source>
</reference>
<name>A0ABM5M528_BACA1</name>
<accession>A0ABM5M528</accession>
<dbReference type="InterPro" id="IPR011990">
    <property type="entry name" value="TPR-like_helical_dom_sf"/>
</dbReference>
<evidence type="ECO:0000313" key="1">
    <source>
        <dbReference type="EMBL" id="ADP35042.1"/>
    </source>
</evidence>
<sequence length="370" mass="43415">MNKIPSLEVANVLNDWYVAIRKLQVDKSIELAEKAKAMTDVMEEDQELLIYYSLLEHRHKILLYDLRGTIIPDRDKHVSDSFHNAKTSELTDYYFFLFEAMYEASNSNYDVAIGLYREAEQKLSAIPDDIERAEFYFKMAWLYYRLDQHVLSLRYIRDALAIYKEKPDYNKKQALSLFLLAGNCTETGHYEKAESYYNEAENMIKLINDPFLEAQLHHNKGILYSHWGKSALSITHLEKALTHSDYYKSEYYYNSSFMLIKELCIIGDRSRAQTILTEGRKRAFDNTSKVFIAKTDILSILYLEEHHDNSLLRITEKLDLLENCNHTDSVKELSRLAAKVYEDKGFYQHAVALLNKSIEAEQKLKKLEWM</sequence>